<proteinExistence type="predicted"/>
<gene>
    <name evidence="2" type="ORF">EJ03DRAFT_147611</name>
</gene>
<keyword evidence="3" id="KW-1185">Reference proteome</keyword>
<feature type="compositionally biased region" description="Polar residues" evidence="1">
    <location>
        <begin position="51"/>
        <end position="65"/>
    </location>
</feature>
<accession>A0A6G1L4Q2</accession>
<dbReference type="Proteomes" id="UP000799436">
    <property type="component" value="Unassembled WGS sequence"/>
</dbReference>
<evidence type="ECO:0000256" key="1">
    <source>
        <dbReference type="SAM" id="MobiDB-lite"/>
    </source>
</evidence>
<name>A0A6G1L4Q2_9PEZI</name>
<reference evidence="2" key="1">
    <citation type="journal article" date="2020" name="Stud. Mycol.">
        <title>101 Dothideomycetes genomes: a test case for predicting lifestyles and emergence of pathogens.</title>
        <authorList>
            <person name="Haridas S."/>
            <person name="Albert R."/>
            <person name="Binder M."/>
            <person name="Bloem J."/>
            <person name="Labutti K."/>
            <person name="Salamov A."/>
            <person name="Andreopoulos B."/>
            <person name="Baker S."/>
            <person name="Barry K."/>
            <person name="Bills G."/>
            <person name="Bluhm B."/>
            <person name="Cannon C."/>
            <person name="Castanera R."/>
            <person name="Culley D."/>
            <person name="Daum C."/>
            <person name="Ezra D."/>
            <person name="Gonzalez J."/>
            <person name="Henrissat B."/>
            <person name="Kuo A."/>
            <person name="Liang C."/>
            <person name="Lipzen A."/>
            <person name="Lutzoni F."/>
            <person name="Magnuson J."/>
            <person name="Mondo S."/>
            <person name="Nolan M."/>
            <person name="Ohm R."/>
            <person name="Pangilinan J."/>
            <person name="Park H.-J."/>
            <person name="Ramirez L."/>
            <person name="Alfaro M."/>
            <person name="Sun H."/>
            <person name="Tritt A."/>
            <person name="Yoshinaga Y."/>
            <person name="Zwiers L.-H."/>
            <person name="Turgeon B."/>
            <person name="Goodwin S."/>
            <person name="Spatafora J."/>
            <person name="Crous P."/>
            <person name="Grigoriev I."/>
        </authorList>
    </citation>
    <scope>NUCLEOTIDE SEQUENCE</scope>
    <source>
        <strain evidence="2">CBS 116005</strain>
    </source>
</reference>
<evidence type="ECO:0000313" key="3">
    <source>
        <dbReference type="Proteomes" id="UP000799436"/>
    </source>
</evidence>
<feature type="region of interest" description="Disordered" evidence="1">
    <location>
        <begin position="45"/>
        <end position="65"/>
    </location>
</feature>
<organism evidence="2 3">
    <name type="scientific">Teratosphaeria nubilosa</name>
    <dbReference type="NCBI Taxonomy" id="161662"/>
    <lineage>
        <taxon>Eukaryota</taxon>
        <taxon>Fungi</taxon>
        <taxon>Dikarya</taxon>
        <taxon>Ascomycota</taxon>
        <taxon>Pezizomycotina</taxon>
        <taxon>Dothideomycetes</taxon>
        <taxon>Dothideomycetidae</taxon>
        <taxon>Mycosphaerellales</taxon>
        <taxon>Teratosphaeriaceae</taxon>
        <taxon>Teratosphaeria</taxon>
    </lineage>
</organism>
<sequence>MTVTALPRLGSCSQHAAERAKRCTPINRRLWRVLHQYSRFPSRRNLYAPAPNTTRPSGIRSNSRPQVDGRLLSQWSAVQCIFLPFTSSMIIVVVHQSVGLGGCAKRASRLYTHASLGGGQAIDRPLHSSRHQLTAVECSKDRDPRDILLVGRSGTSQRVQY</sequence>
<evidence type="ECO:0000313" key="2">
    <source>
        <dbReference type="EMBL" id="KAF2767408.1"/>
    </source>
</evidence>
<protein>
    <submittedName>
        <fullName evidence="2">Uncharacterized protein</fullName>
    </submittedName>
</protein>
<dbReference type="AlphaFoldDB" id="A0A6G1L4Q2"/>
<dbReference type="EMBL" id="ML995856">
    <property type="protein sequence ID" value="KAF2767408.1"/>
    <property type="molecule type" value="Genomic_DNA"/>
</dbReference>